<evidence type="ECO:0000313" key="4">
    <source>
        <dbReference type="EMBL" id="EED23015.1"/>
    </source>
</evidence>
<dbReference type="RefSeq" id="XP_002340402.1">
    <property type="nucleotide sequence ID" value="XM_002340361.1"/>
</dbReference>
<gene>
    <name evidence="4" type="ORF">TSTA_064800</name>
</gene>
<dbReference type="FunFam" id="3.40.30.10:FF:000245">
    <property type="entry name" value="Thioredoxin"/>
    <property type="match status" value="1"/>
</dbReference>
<organism evidence="4 5">
    <name type="scientific">Talaromyces stipitatus (strain ATCC 10500 / CBS 375.48 / QM 6759 / NRRL 1006)</name>
    <name type="common">Penicillium stipitatum</name>
    <dbReference type="NCBI Taxonomy" id="441959"/>
    <lineage>
        <taxon>Eukaryota</taxon>
        <taxon>Fungi</taxon>
        <taxon>Dikarya</taxon>
        <taxon>Ascomycota</taxon>
        <taxon>Pezizomycotina</taxon>
        <taxon>Eurotiomycetes</taxon>
        <taxon>Eurotiomycetidae</taxon>
        <taxon>Eurotiales</taxon>
        <taxon>Trichocomaceae</taxon>
        <taxon>Talaromyces</taxon>
        <taxon>Talaromyces sect. Talaromyces</taxon>
    </lineage>
</organism>
<evidence type="ECO:0000256" key="1">
    <source>
        <dbReference type="ARBA" id="ARBA00008987"/>
    </source>
</evidence>
<name>B8LTD6_TALSN</name>
<dbReference type="STRING" id="441959.B8LTD6"/>
<dbReference type="Proteomes" id="UP000001745">
    <property type="component" value="Unassembled WGS sequence"/>
</dbReference>
<dbReference type="Gene3D" id="3.40.30.10">
    <property type="entry name" value="Glutaredoxin"/>
    <property type="match status" value="1"/>
</dbReference>
<reference evidence="4" key="1">
    <citation type="submission" date="2007-10" db="EMBL/GenBank/DDBJ databases">
        <authorList>
            <person name="Zhao H."/>
            <person name="Waite J.H."/>
        </authorList>
    </citation>
    <scope>NUCLEOTIDE SEQUENCE</scope>
    <source>
        <strain evidence="4">ATCC 10500</strain>
    </source>
</reference>
<dbReference type="CDD" id="cd02947">
    <property type="entry name" value="TRX_family"/>
    <property type="match status" value="1"/>
</dbReference>
<dbReference type="Pfam" id="PF00085">
    <property type="entry name" value="Thioredoxin"/>
    <property type="match status" value="1"/>
</dbReference>
<sequence>MYLVANSRQKMSLASFIATSTRTARIASSVSARRTFTSTSLNRFRSSLVTMGVKQLKNKSEFDQAISGTDKLVVVDAFAEWCGPCKAIAPKVHSWSEEYTDVEFVKFDVDESPDVAQELGVRAMPTFLFFKNGQKITEVVGVNPPALEAAIKNNK</sequence>
<dbReference type="InterPro" id="IPR013766">
    <property type="entry name" value="Thioredoxin_domain"/>
</dbReference>
<comment type="similarity">
    <text evidence="1">Belongs to the thioredoxin family.</text>
</comment>
<feature type="domain" description="Thioredoxin" evidence="3">
    <location>
        <begin position="21"/>
        <end position="155"/>
    </location>
</feature>
<dbReference type="PANTHER" id="PTHR46115">
    <property type="entry name" value="THIOREDOXIN-LIKE PROTEIN 1"/>
    <property type="match status" value="1"/>
</dbReference>
<dbReference type="InterPro" id="IPR005746">
    <property type="entry name" value="Thioredoxin"/>
</dbReference>
<dbReference type="OrthoDB" id="10263751at2759"/>
<dbReference type="RefSeq" id="XP_002340403.1">
    <property type="nucleotide sequence ID" value="XM_002340362.1"/>
</dbReference>
<keyword evidence="2" id="KW-1015">Disulfide bond</keyword>
<dbReference type="eggNOG" id="KOG0907">
    <property type="taxonomic scope" value="Eukaryota"/>
</dbReference>
<proteinExistence type="inferred from homology"/>
<protein>
    <submittedName>
        <fullName evidence="4">Thioredoxin TrxA</fullName>
    </submittedName>
</protein>
<accession>B8LTD6</accession>
<dbReference type="SUPFAM" id="SSF52833">
    <property type="entry name" value="Thioredoxin-like"/>
    <property type="match status" value="1"/>
</dbReference>
<dbReference type="AlphaFoldDB" id="B8LTD6"/>
<dbReference type="EMBL" id="EQ962652">
    <property type="protein sequence ID" value="EED23016.1"/>
    <property type="molecule type" value="Genomic_DNA"/>
</dbReference>
<dbReference type="NCBIfam" id="TIGR01068">
    <property type="entry name" value="thioredoxin"/>
    <property type="match status" value="1"/>
</dbReference>
<dbReference type="InterPro" id="IPR036249">
    <property type="entry name" value="Thioredoxin-like_sf"/>
</dbReference>
<dbReference type="PRINTS" id="PR00421">
    <property type="entry name" value="THIOREDOXIN"/>
</dbReference>
<dbReference type="FunCoup" id="B8LTD6">
    <property type="interactions" value="654"/>
</dbReference>
<evidence type="ECO:0000256" key="2">
    <source>
        <dbReference type="ARBA" id="ARBA00023157"/>
    </source>
</evidence>
<evidence type="ECO:0000259" key="3">
    <source>
        <dbReference type="PROSITE" id="PS51352"/>
    </source>
</evidence>
<dbReference type="PROSITE" id="PS51352">
    <property type="entry name" value="THIOREDOXIN_2"/>
    <property type="match status" value="1"/>
</dbReference>
<dbReference type="InParanoid" id="B8LTD6"/>
<dbReference type="HOGENOM" id="CLU_090389_14_5_1"/>
<keyword evidence="5" id="KW-1185">Reference proteome</keyword>
<dbReference type="VEuPathDB" id="FungiDB:TSTA_064800"/>
<dbReference type="GO" id="GO:0015035">
    <property type="term" value="F:protein-disulfide reductase activity"/>
    <property type="evidence" value="ECO:0007669"/>
    <property type="project" value="InterPro"/>
</dbReference>
<dbReference type="GeneID" id="8102407"/>
<evidence type="ECO:0000313" key="5">
    <source>
        <dbReference type="Proteomes" id="UP000001745"/>
    </source>
</evidence>
<reference evidence="5" key="2">
    <citation type="journal article" date="2015" name="Genome Announc.">
        <title>Genome sequence of the AIDS-associated pathogen Penicillium marneffei (ATCC18224) and its near taxonomic relative Talaromyces stipitatus (ATCC10500).</title>
        <authorList>
            <person name="Nierman W.C."/>
            <person name="Fedorova-Abrams N.D."/>
            <person name="Andrianopoulos A."/>
        </authorList>
    </citation>
    <scope>NUCLEOTIDE SEQUENCE [LARGE SCALE GENOMIC DNA]</scope>
    <source>
        <strain evidence="5">ATCC 10500 / CBS 375.48 / QM 6759 / NRRL 1006</strain>
    </source>
</reference>
<dbReference type="EMBL" id="EQ962652">
    <property type="protein sequence ID" value="EED23015.1"/>
    <property type="molecule type" value="Genomic_DNA"/>
</dbReference>